<dbReference type="Pfam" id="PF13416">
    <property type="entry name" value="SBP_bac_8"/>
    <property type="match status" value="1"/>
</dbReference>
<evidence type="ECO:0000256" key="2">
    <source>
        <dbReference type="ARBA" id="ARBA00022729"/>
    </source>
</evidence>
<evidence type="ECO:0000313" key="5">
    <source>
        <dbReference type="EMBL" id="SEK94385.1"/>
    </source>
</evidence>
<dbReference type="RefSeq" id="WP_085284467.1">
    <property type="nucleotide sequence ID" value="NZ_FOBI01000004.1"/>
</dbReference>
<comment type="similarity">
    <text evidence="1">Belongs to the bacterial solute-binding protein 1 family.</text>
</comment>
<name>A0A1H7L7E1_9GAMM</name>
<proteinExistence type="inferred from homology"/>
<dbReference type="PANTHER" id="PTHR30006:SF15">
    <property type="entry name" value="IRON-UTILIZATION PERIPLASMIC PROTEIN"/>
    <property type="match status" value="1"/>
</dbReference>
<dbReference type="InterPro" id="IPR006059">
    <property type="entry name" value="SBP"/>
</dbReference>
<dbReference type="STRING" id="641665.GCA_002104455_02951"/>
<dbReference type="PIRSF" id="PIRSF002825">
    <property type="entry name" value="CfbpA"/>
    <property type="match status" value="1"/>
</dbReference>
<reference evidence="6" key="1">
    <citation type="submission" date="2016-10" db="EMBL/GenBank/DDBJ databases">
        <authorList>
            <person name="Varghese N."/>
            <person name="Submissions S."/>
        </authorList>
    </citation>
    <scope>NUCLEOTIDE SEQUENCE [LARGE SCALE GENOMIC DNA]</scope>
    <source>
        <strain evidence="6">CGMCC 1.9127</strain>
    </source>
</reference>
<dbReference type="OrthoDB" id="9769567at2"/>
<dbReference type="Gene3D" id="3.40.190.10">
    <property type="entry name" value="Periplasmic binding protein-like II"/>
    <property type="match status" value="2"/>
</dbReference>
<dbReference type="GO" id="GO:0046872">
    <property type="term" value="F:metal ion binding"/>
    <property type="evidence" value="ECO:0007669"/>
    <property type="project" value="UniProtKB-KW"/>
</dbReference>
<dbReference type="InterPro" id="IPR026045">
    <property type="entry name" value="Ferric-bd"/>
</dbReference>
<protein>
    <submittedName>
        <fullName evidence="5">Iron(III) transport system substrate-binding protein</fullName>
    </submittedName>
</protein>
<feature type="binding site" evidence="3">
    <location>
        <position position="220"/>
    </location>
    <ligand>
        <name>Fe cation</name>
        <dbReference type="ChEBI" id="CHEBI:24875"/>
    </ligand>
</feature>
<dbReference type="GO" id="GO:0030288">
    <property type="term" value="C:outer membrane-bounded periplasmic space"/>
    <property type="evidence" value="ECO:0007669"/>
    <property type="project" value="TreeGrafter"/>
</dbReference>
<dbReference type="CDD" id="cd13542">
    <property type="entry name" value="PBP2_FutA1_ilke"/>
    <property type="match status" value="1"/>
</dbReference>
<evidence type="ECO:0000256" key="3">
    <source>
        <dbReference type="PIRSR" id="PIRSR002825-1"/>
    </source>
</evidence>
<dbReference type="SUPFAM" id="SSF53850">
    <property type="entry name" value="Periplasmic binding protein-like II"/>
    <property type="match status" value="1"/>
</dbReference>
<evidence type="ECO:0000256" key="4">
    <source>
        <dbReference type="SAM" id="SignalP"/>
    </source>
</evidence>
<feature type="binding site" evidence="3">
    <location>
        <position position="219"/>
    </location>
    <ligand>
        <name>Fe cation</name>
        <dbReference type="ChEBI" id="CHEBI:24875"/>
    </ligand>
</feature>
<keyword evidence="2 4" id="KW-0732">Signal</keyword>
<keyword evidence="3" id="KW-0408">Iron</keyword>
<feature type="signal peptide" evidence="4">
    <location>
        <begin position="1"/>
        <end position="24"/>
    </location>
</feature>
<dbReference type="EMBL" id="FOBI01000004">
    <property type="protein sequence ID" value="SEK94385.1"/>
    <property type="molecule type" value="Genomic_DNA"/>
</dbReference>
<evidence type="ECO:0000313" key="6">
    <source>
        <dbReference type="Proteomes" id="UP000199297"/>
    </source>
</evidence>
<keyword evidence="6" id="KW-1185">Reference proteome</keyword>
<evidence type="ECO:0000256" key="1">
    <source>
        <dbReference type="ARBA" id="ARBA00008520"/>
    </source>
</evidence>
<sequence>MFNRIGFYTLLLLALFATSMNVAATEEVNVYSYRQPFLVQPLFDKFTEQTGIKVQVVFAKKGMAERLAREGEYSPADILLTTDISRLIELHDMGLLQPASSPELSEAIPAQFKASDNTWYGLTTRVRNIYSAKRLGKIDFNYEDLADEKWRGKVCTRSGKHPYNVALVAAMIAEHGEAKTLTWLQQLKANLARKPQGSDRAQVQAIHQQLCDVSLGNSYYFGNMLKDAKQKVWADAVYINFPNQNNRGAHVNISGMAMAKYAPNKANALALMNFLVSEPAQHMYAETNMEYPVRPGVQPSKLVASWGEFKADDLPLEALAAHRKSALKLLDKAKFDL</sequence>
<dbReference type="AlphaFoldDB" id="A0A1H7L7E1"/>
<gene>
    <name evidence="5" type="ORF">SAMN05216262_10456</name>
</gene>
<dbReference type="PANTHER" id="PTHR30006">
    <property type="entry name" value="THIAMINE-BINDING PERIPLASMIC PROTEIN-RELATED"/>
    <property type="match status" value="1"/>
</dbReference>
<feature type="chain" id="PRO_5011760321" evidence="4">
    <location>
        <begin position="25"/>
        <end position="337"/>
    </location>
</feature>
<keyword evidence="3" id="KW-0479">Metal-binding</keyword>
<organism evidence="5 6">
    <name type="scientific">Colwellia chukchiensis</name>
    <dbReference type="NCBI Taxonomy" id="641665"/>
    <lineage>
        <taxon>Bacteria</taxon>
        <taxon>Pseudomonadati</taxon>
        <taxon>Pseudomonadota</taxon>
        <taxon>Gammaproteobacteria</taxon>
        <taxon>Alteromonadales</taxon>
        <taxon>Colwelliaceae</taxon>
        <taxon>Colwellia</taxon>
    </lineage>
</organism>
<accession>A0A1H7L7E1</accession>
<dbReference type="Proteomes" id="UP000199297">
    <property type="component" value="Unassembled WGS sequence"/>
</dbReference>